<feature type="binding site" evidence="7">
    <location>
        <position position="232"/>
    </location>
    <ligand>
        <name>Zn(2+)</name>
        <dbReference type="ChEBI" id="CHEBI:29105"/>
        <label>1</label>
    </ligand>
</feature>
<gene>
    <name evidence="7" type="primary">gloB</name>
    <name evidence="9" type="ORF">ALO92_04698</name>
</gene>
<dbReference type="PATRIC" id="fig|200452.3.peg.1874"/>
<keyword evidence="6 7" id="KW-0862">Zinc</keyword>
<evidence type="ECO:0000256" key="4">
    <source>
        <dbReference type="ARBA" id="ARBA00022723"/>
    </source>
</evidence>
<dbReference type="Pfam" id="PF00753">
    <property type="entry name" value="Lactamase_B"/>
    <property type="match status" value="1"/>
</dbReference>
<comment type="function">
    <text evidence="7">Thiolesterase that catalyzes the hydrolysis of S-D-lactoyl-glutathione to form glutathione and D-lactic acid.</text>
</comment>
<dbReference type="GO" id="GO:0019243">
    <property type="term" value="P:methylglyoxal catabolic process to D-lactate via S-lactoyl-glutathione"/>
    <property type="evidence" value="ECO:0007669"/>
    <property type="project" value="UniProtKB-UniRule"/>
</dbReference>
<feature type="binding site" evidence="7">
    <location>
        <position position="309"/>
    </location>
    <ligand>
        <name>Zn(2+)</name>
        <dbReference type="ChEBI" id="CHEBI:29105"/>
        <label>2</label>
    </ligand>
</feature>
<feature type="binding site" evidence="7">
    <location>
        <position position="347"/>
    </location>
    <ligand>
        <name>Zn(2+)</name>
        <dbReference type="ChEBI" id="CHEBI:29105"/>
        <label>2</label>
    </ligand>
</feature>
<evidence type="ECO:0000259" key="8">
    <source>
        <dbReference type="SMART" id="SM00849"/>
    </source>
</evidence>
<dbReference type="EC" id="3.1.2.6" evidence="7"/>
<sequence length="435" mass="48646">MPGENVAYAPGAPGVDADNQQVPAWPHAAGRFAQQAVGRQAEIQAVLQHHDIGRVLTQWPRLFLTDDLDTRQRRTEAYIALHLGSQRRGLRRWAVMHQIATEISPQFFVENAPFLFEQKLPERPGKPFAGSADQCKPLRISLSERFIGHEFSSRGARIQRQQTLRCTIVRRYANCAMIQIHALPAFNDNYIWLLQDLSSQQCAVVDPGDAKPVLGWLAQNPDYRLTDILITHHHNDHVGGVAELKQSNAARVLGPATETIPARDIALVDNDRLTVLGLEFVVHAVPGHTLGHIAFYHEDATHPLLFSGDTLFAAGCGRLFEGTPQQMHDSLDRLAELPDSTLIYCAHEYTLSNLRFAQAVEPDNVDIAERLAEVTRWRSENRISLPSNLALEKRTNPFLRTGETSVKEKADERSGGQNTSQSAVFACLRAWKDKF</sequence>
<dbReference type="EMBL" id="LJQB01000004">
    <property type="protein sequence ID" value="KPW87916.1"/>
    <property type="molecule type" value="Genomic_DNA"/>
</dbReference>
<evidence type="ECO:0000256" key="7">
    <source>
        <dbReference type="HAMAP-Rule" id="MF_01374"/>
    </source>
</evidence>
<feature type="binding site" evidence="7">
    <location>
        <position position="288"/>
    </location>
    <ligand>
        <name>Zn(2+)</name>
        <dbReference type="ChEBI" id="CHEBI:29105"/>
        <label>1</label>
    </ligand>
</feature>
<feature type="binding site" evidence="7">
    <location>
        <position position="236"/>
    </location>
    <ligand>
        <name>Zn(2+)</name>
        <dbReference type="ChEBI" id="CHEBI:29105"/>
        <label>2</label>
    </ligand>
</feature>
<protein>
    <recommendedName>
        <fullName evidence="7">Hydroxyacylglutathione hydrolase</fullName>
        <ecNumber evidence="7">3.1.2.6</ecNumber>
    </recommendedName>
    <alternativeName>
        <fullName evidence="7">Glyoxalase II</fullName>
        <shortName evidence="7">Glx II</shortName>
    </alternativeName>
</protein>
<dbReference type="SUPFAM" id="SSF56281">
    <property type="entry name" value="Metallo-hydrolase/oxidoreductase"/>
    <property type="match status" value="1"/>
</dbReference>
<comment type="caution">
    <text evidence="9">The sequence shown here is derived from an EMBL/GenBank/DDBJ whole genome shotgun (WGS) entry which is preliminary data.</text>
</comment>
<comment type="similarity">
    <text evidence="3 7">Belongs to the metallo-beta-lactamase superfamily. Glyoxalase II family.</text>
</comment>
<evidence type="ECO:0000313" key="9">
    <source>
        <dbReference type="EMBL" id="KPW87916.1"/>
    </source>
</evidence>
<dbReference type="NCBIfam" id="TIGR03413">
    <property type="entry name" value="GSH_gloB"/>
    <property type="match status" value="1"/>
</dbReference>
<dbReference type="AlphaFoldDB" id="A0A0P9MUD9"/>
<dbReference type="GO" id="GO:0046872">
    <property type="term" value="F:metal ion binding"/>
    <property type="evidence" value="ECO:0007669"/>
    <property type="project" value="UniProtKB-KW"/>
</dbReference>
<feature type="binding site" evidence="7">
    <location>
        <position position="237"/>
    </location>
    <ligand>
        <name>Zn(2+)</name>
        <dbReference type="ChEBI" id="CHEBI:29105"/>
        <label>2</label>
    </ligand>
</feature>
<dbReference type="InterPro" id="IPR036866">
    <property type="entry name" value="RibonucZ/Hydroxyglut_hydro"/>
</dbReference>
<evidence type="ECO:0000256" key="2">
    <source>
        <dbReference type="ARBA" id="ARBA00004963"/>
    </source>
</evidence>
<dbReference type="InterPro" id="IPR050110">
    <property type="entry name" value="Glyoxalase_II_hydrolase"/>
</dbReference>
<comment type="pathway">
    <text evidence="2 7">Secondary metabolite metabolism; methylglyoxal degradation; (R)-lactate from methylglyoxal: step 2/2.</text>
</comment>
<dbReference type="CDD" id="cd07723">
    <property type="entry name" value="hydroxyacylglutathione_hydrolase_MBL-fold"/>
    <property type="match status" value="1"/>
</dbReference>
<feature type="binding site" evidence="7">
    <location>
        <position position="234"/>
    </location>
    <ligand>
        <name>Zn(2+)</name>
        <dbReference type="ChEBI" id="CHEBI:29105"/>
        <label>1</label>
    </ligand>
</feature>
<dbReference type="Pfam" id="PF16123">
    <property type="entry name" value="HAGH_C"/>
    <property type="match status" value="1"/>
</dbReference>
<evidence type="ECO:0000256" key="6">
    <source>
        <dbReference type="ARBA" id="ARBA00022833"/>
    </source>
</evidence>
<feature type="binding site" evidence="7">
    <location>
        <position position="309"/>
    </location>
    <ligand>
        <name>Zn(2+)</name>
        <dbReference type="ChEBI" id="CHEBI:29105"/>
        <label>1</label>
    </ligand>
</feature>
<keyword evidence="4 7" id="KW-0479">Metal-binding</keyword>
<proteinExistence type="inferred from homology"/>
<evidence type="ECO:0000313" key="10">
    <source>
        <dbReference type="Proteomes" id="UP000050411"/>
    </source>
</evidence>
<dbReference type="Gene3D" id="3.60.15.10">
    <property type="entry name" value="Ribonuclease Z/Hydroxyacylglutathione hydrolase-like"/>
    <property type="match status" value="1"/>
</dbReference>
<evidence type="ECO:0000256" key="5">
    <source>
        <dbReference type="ARBA" id="ARBA00022801"/>
    </source>
</evidence>
<feature type="domain" description="Metallo-beta-lactamase" evidence="8">
    <location>
        <begin position="188"/>
        <end position="347"/>
    </location>
</feature>
<dbReference type="HAMAP" id="MF_01374">
    <property type="entry name" value="Glyoxalase_2"/>
    <property type="match status" value="1"/>
</dbReference>
<dbReference type="PANTHER" id="PTHR43705">
    <property type="entry name" value="HYDROXYACYLGLUTATHIONE HYDROLASE"/>
    <property type="match status" value="1"/>
</dbReference>
<accession>A0A0P9MUD9</accession>
<dbReference type="InterPro" id="IPR017782">
    <property type="entry name" value="Hydroxyacylglutathione_Hdrlase"/>
</dbReference>
<organism evidence="9 10">
    <name type="scientific">Pseudomonas congelans</name>
    <dbReference type="NCBI Taxonomy" id="200452"/>
    <lineage>
        <taxon>Bacteria</taxon>
        <taxon>Pseudomonadati</taxon>
        <taxon>Pseudomonadota</taxon>
        <taxon>Gammaproteobacteria</taxon>
        <taxon>Pseudomonadales</taxon>
        <taxon>Pseudomonadaceae</taxon>
        <taxon>Pseudomonas</taxon>
    </lineage>
</organism>
<dbReference type="Proteomes" id="UP000050411">
    <property type="component" value="Unassembled WGS sequence"/>
</dbReference>
<comment type="subunit">
    <text evidence="7">Monomer.</text>
</comment>
<dbReference type="SMART" id="SM00849">
    <property type="entry name" value="Lactamase_B"/>
    <property type="match status" value="1"/>
</dbReference>
<dbReference type="InterPro" id="IPR001279">
    <property type="entry name" value="Metallo-B-lactamas"/>
</dbReference>
<comment type="catalytic activity">
    <reaction evidence="1 7">
        <text>an S-(2-hydroxyacyl)glutathione + H2O = a 2-hydroxy carboxylate + glutathione + H(+)</text>
        <dbReference type="Rhea" id="RHEA:21864"/>
        <dbReference type="ChEBI" id="CHEBI:15377"/>
        <dbReference type="ChEBI" id="CHEBI:15378"/>
        <dbReference type="ChEBI" id="CHEBI:57925"/>
        <dbReference type="ChEBI" id="CHEBI:58896"/>
        <dbReference type="ChEBI" id="CHEBI:71261"/>
        <dbReference type="EC" id="3.1.2.6"/>
    </reaction>
</comment>
<dbReference type="InterPro" id="IPR032282">
    <property type="entry name" value="HAGH_C"/>
</dbReference>
<keyword evidence="5 7" id="KW-0378">Hydrolase</keyword>
<name>A0A0P9MUD9_9PSED</name>
<dbReference type="GO" id="GO:0004416">
    <property type="term" value="F:hydroxyacylglutathione hydrolase activity"/>
    <property type="evidence" value="ECO:0007669"/>
    <property type="project" value="UniProtKB-UniRule"/>
</dbReference>
<dbReference type="PANTHER" id="PTHR43705:SF1">
    <property type="entry name" value="HYDROXYACYLGLUTATHIONE HYDROLASE GLOB"/>
    <property type="match status" value="1"/>
</dbReference>
<dbReference type="InterPro" id="IPR035680">
    <property type="entry name" value="Clx_II_MBL"/>
</dbReference>
<evidence type="ECO:0000256" key="3">
    <source>
        <dbReference type="ARBA" id="ARBA00006759"/>
    </source>
</evidence>
<evidence type="ECO:0000256" key="1">
    <source>
        <dbReference type="ARBA" id="ARBA00001623"/>
    </source>
</evidence>
<comment type="cofactor">
    <cofactor evidence="7">
        <name>Zn(2+)</name>
        <dbReference type="ChEBI" id="CHEBI:29105"/>
    </cofactor>
    <text evidence="7">Binds 2 Zn(2+) ions per subunit.</text>
</comment>
<dbReference type="UniPathway" id="UPA00619">
    <property type="reaction ID" value="UER00676"/>
</dbReference>
<reference evidence="9 10" key="1">
    <citation type="submission" date="2015-09" db="EMBL/GenBank/DDBJ databases">
        <title>Genome announcement of multiple Pseudomonas syringae strains.</title>
        <authorList>
            <person name="Thakur S."/>
            <person name="Wang P.W."/>
            <person name="Gong Y."/>
            <person name="Weir B.S."/>
            <person name="Guttman D.S."/>
        </authorList>
    </citation>
    <scope>NUCLEOTIDE SEQUENCE [LARGE SCALE GENOMIC DNA]</scope>
    <source>
        <strain evidence="9 10">ICMP19117</strain>
    </source>
</reference>